<reference evidence="1 2" key="1">
    <citation type="journal article" date="2022" name="bioRxiv">
        <title>The genome of the oomycete Peronosclerospora sorghi, a cosmopolitan pathogen of maize and sorghum, is inflated with dispersed pseudogenes.</title>
        <authorList>
            <person name="Fletcher K."/>
            <person name="Martin F."/>
            <person name="Isakeit T."/>
            <person name="Cavanaugh K."/>
            <person name="Magill C."/>
            <person name="Michelmore R."/>
        </authorList>
    </citation>
    <scope>NUCLEOTIDE SEQUENCE [LARGE SCALE GENOMIC DNA]</scope>
    <source>
        <strain evidence="1">P6</strain>
    </source>
</reference>
<evidence type="ECO:0000313" key="1">
    <source>
        <dbReference type="EMBL" id="KAI9909714.1"/>
    </source>
</evidence>
<proteinExistence type="predicted"/>
<protein>
    <submittedName>
        <fullName evidence="1">Uncharacterized protein</fullName>
    </submittedName>
</protein>
<evidence type="ECO:0000313" key="2">
    <source>
        <dbReference type="Proteomes" id="UP001163321"/>
    </source>
</evidence>
<name>A0ACC0VT91_9STRA</name>
<accession>A0ACC0VT91</accession>
<sequence length="144" mass="16210">MTFTSQGTRCHINAGDNTPEIDKTAYLRALAGTTARKKILQTRRGDDPAQLSTTDRDALPGEAQDLKQLLLASTSYQLRTRFSFAKLRRVIVPPVQIPPELALPNAITHIVAGANIPMTKAMWMRHRARLVRRLPQRVDERVAW</sequence>
<keyword evidence="2" id="KW-1185">Reference proteome</keyword>
<dbReference type="EMBL" id="CM047586">
    <property type="protein sequence ID" value="KAI9909714.1"/>
    <property type="molecule type" value="Genomic_DNA"/>
</dbReference>
<gene>
    <name evidence="1" type="ORF">PsorP6_014924</name>
</gene>
<organism evidence="1 2">
    <name type="scientific">Peronosclerospora sorghi</name>
    <dbReference type="NCBI Taxonomy" id="230839"/>
    <lineage>
        <taxon>Eukaryota</taxon>
        <taxon>Sar</taxon>
        <taxon>Stramenopiles</taxon>
        <taxon>Oomycota</taxon>
        <taxon>Peronosporomycetes</taxon>
        <taxon>Peronosporales</taxon>
        <taxon>Peronosporaceae</taxon>
        <taxon>Peronosclerospora</taxon>
    </lineage>
</organism>
<dbReference type="Proteomes" id="UP001163321">
    <property type="component" value="Chromosome 7"/>
</dbReference>
<comment type="caution">
    <text evidence="1">The sequence shown here is derived from an EMBL/GenBank/DDBJ whole genome shotgun (WGS) entry which is preliminary data.</text>
</comment>